<sequence length="148" mass="16354">MKYLSLLFACVVFAACQHTGAKAGQGDRTPAASSEADTATWATYTGTIPCADCNGIMMELALHRQPELRFTLRETYQGKNQTFPSEGNYSIQHGTTADPGATVILLNPDKDKNLQRYFQQVDKNELKMLDGDMREIAGNNNYTLKKAL</sequence>
<keyword evidence="3" id="KW-1185">Reference proteome</keyword>
<accession>A0A561Q366</accession>
<evidence type="ECO:0000256" key="1">
    <source>
        <dbReference type="SAM" id="SignalP"/>
    </source>
</evidence>
<name>A0A561Q366_9BACT</name>
<organism evidence="2 3">
    <name type="scientific">Chitinophaga polysaccharea</name>
    <dbReference type="NCBI Taxonomy" id="1293035"/>
    <lineage>
        <taxon>Bacteria</taxon>
        <taxon>Pseudomonadati</taxon>
        <taxon>Bacteroidota</taxon>
        <taxon>Chitinophagia</taxon>
        <taxon>Chitinophagales</taxon>
        <taxon>Chitinophagaceae</taxon>
        <taxon>Chitinophaga</taxon>
    </lineage>
</organism>
<protein>
    <submittedName>
        <fullName evidence="2">NlpE-like protein</fullName>
    </submittedName>
</protein>
<feature type="signal peptide" evidence="1">
    <location>
        <begin position="1"/>
        <end position="23"/>
    </location>
</feature>
<evidence type="ECO:0000313" key="3">
    <source>
        <dbReference type="Proteomes" id="UP000320811"/>
    </source>
</evidence>
<dbReference type="RefSeq" id="WP_145662341.1">
    <property type="nucleotide sequence ID" value="NZ_VIWO01000001.1"/>
</dbReference>
<comment type="caution">
    <text evidence="2">The sequence shown here is derived from an EMBL/GenBank/DDBJ whole genome shotgun (WGS) entry which is preliminary data.</text>
</comment>
<dbReference type="AlphaFoldDB" id="A0A561Q366"/>
<reference evidence="2 3" key="1">
    <citation type="submission" date="2019-06" db="EMBL/GenBank/DDBJ databases">
        <title>Sorghum-associated microbial communities from plants grown in Nebraska, USA.</title>
        <authorList>
            <person name="Schachtman D."/>
        </authorList>
    </citation>
    <scope>NUCLEOTIDE SEQUENCE [LARGE SCALE GENOMIC DNA]</scope>
    <source>
        <strain evidence="2 3">1209</strain>
    </source>
</reference>
<dbReference type="InterPro" id="IPR007298">
    <property type="entry name" value="Cu-R_lipoprotein_NlpE"/>
</dbReference>
<dbReference type="EMBL" id="VIWO01000001">
    <property type="protein sequence ID" value="TWF44812.1"/>
    <property type="molecule type" value="Genomic_DNA"/>
</dbReference>
<feature type="chain" id="PRO_5022125020" evidence="1">
    <location>
        <begin position="24"/>
        <end position="148"/>
    </location>
</feature>
<gene>
    <name evidence="2" type="ORF">FHW36_101734</name>
</gene>
<keyword evidence="1" id="KW-0732">Signal</keyword>
<dbReference type="Pfam" id="PF04170">
    <property type="entry name" value="NlpE"/>
    <property type="match status" value="1"/>
</dbReference>
<dbReference type="OrthoDB" id="5348860at2"/>
<dbReference type="PROSITE" id="PS51257">
    <property type="entry name" value="PROKAR_LIPOPROTEIN"/>
    <property type="match status" value="1"/>
</dbReference>
<dbReference type="Gene3D" id="2.40.128.640">
    <property type="match status" value="1"/>
</dbReference>
<evidence type="ECO:0000313" key="2">
    <source>
        <dbReference type="EMBL" id="TWF44812.1"/>
    </source>
</evidence>
<dbReference type="Proteomes" id="UP000320811">
    <property type="component" value="Unassembled WGS sequence"/>
</dbReference>
<proteinExistence type="predicted"/>